<dbReference type="InterPro" id="IPR017956">
    <property type="entry name" value="AT_hook_DNA-bd_motif"/>
</dbReference>
<dbReference type="PROSITE" id="PS50082">
    <property type="entry name" value="WD_REPEATS_2"/>
    <property type="match status" value="1"/>
</dbReference>
<feature type="region of interest" description="Disordered" evidence="7">
    <location>
        <begin position="327"/>
        <end position="346"/>
    </location>
</feature>
<feature type="compositionally biased region" description="Basic residues" evidence="7">
    <location>
        <begin position="146"/>
        <end position="157"/>
    </location>
</feature>
<feature type="region of interest" description="Disordered" evidence="7">
    <location>
        <begin position="1912"/>
        <end position="1933"/>
    </location>
</feature>
<feature type="repeat" description="WD" evidence="6">
    <location>
        <begin position="2746"/>
        <end position="2790"/>
    </location>
</feature>
<feature type="compositionally biased region" description="Basic and acidic residues" evidence="7">
    <location>
        <begin position="1142"/>
        <end position="1154"/>
    </location>
</feature>
<feature type="region of interest" description="Disordered" evidence="7">
    <location>
        <begin position="525"/>
        <end position="546"/>
    </location>
</feature>
<feature type="compositionally biased region" description="Basic and acidic residues" evidence="7">
    <location>
        <begin position="1433"/>
        <end position="1453"/>
    </location>
</feature>
<dbReference type="InterPro" id="IPR052416">
    <property type="entry name" value="GTF3C_component"/>
</dbReference>
<dbReference type="Pfam" id="PF02178">
    <property type="entry name" value="AT_hook"/>
    <property type="match status" value="6"/>
</dbReference>
<evidence type="ECO:0000256" key="2">
    <source>
        <dbReference type="ARBA" id="ARBA00022574"/>
    </source>
</evidence>
<dbReference type="SUPFAM" id="SSF50978">
    <property type="entry name" value="WD40 repeat-like"/>
    <property type="match status" value="1"/>
</dbReference>
<feature type="region of interest" description="Disordered" evidence="7">
    <location>
        <begin position="1676"/>
        <end position="1711"/>
    </location>
</feature>
<feature type="compositionally biased region" description="Basic and acidic residues" evidence="7">
    <location>
        <begin position="1777"/>
        <end position="1790"/>
    </location>
</feature>
<organism evidence="8 9">
    <name type="scientific">Psylliodes chrysocephalus</name>
    <dbReference type="NCBI Taxonomy" id="3402493"/>
    <lineage>
        <taxon>Eukaryota</taxon>
        <taxon>Metazoa</taxon>
        <taxon>Ecdysozoa</taxon>
        <taxon>Arthropoda</taxon>
        <taxon>Hexapoda</taxon>
        <taxon>Insecta</taxon>
        <taxon>Pterygota</taxon>
        <taxon>Neoptera</taxon>
        <taxon>Endopterygota</taxon>
        <taxon>Coleoptera</taxon>
        <taxon>Polyphaga</taxon>
        <taxon>Cucujiformia</taxon>
        <taxon>Chrysomeloidea</taxon>
        <taxon>Chrysomelidae</taxon>
        <taxon>Galerucinae</taxon>
        <taxon>Alticini</taxon>
        <taxon>Psylliodes</taxon>
    </lineage>
</organism>
<dbReference type="OrthoDB" id="4703at2759"/>
<feature type="compositionally biased region" description="Polar residues" evidence="7">
    <location>
        <begin position="1839"/>
        <end position="1849"/>
    </location>
</feature>
<feature type="compositionally biased region" description="Polar residues" evidence="7">
    <location>
        <begin position="1912"/>
        <end position="1923"/>
    </location>
</feature>
<dbReference type="SMART" id="SM00384">
    <property type="entry name" value="AT_hook"/>
    <property type="match status" value="8"/>
</dbReference>
<dbReference type="PROSITE" id="PS50294">
    <property type="entry name" value="WD_REPEATS_REGION"/>
    <property type="match status" value="1"/>
</dbReference>
<feature type="region of interest" description="Disordered" evidence="7">
    <location>
        <begin position="1294"/>
        <end position="1379"/>
    </location>
</feature>
<dbReference type="EMBL" id="OV651818">
    <property type="protein sequence ID" value="CAH1111868.1"/>
    <property type="molecule type" value="Genomic_DNA"/>
</dbReference>
<feature type="compositionally biased region" description="Basic and acidic residues" evidence="7">
    <location>
        <begin position="1107"/>
        <end position="1116"/>
    </location>
</feature>
<dbReference type="PROSITE" id="PS00678">
    <property type="entry name" value="WD_REPEATS_1"/>
    <property type="match status" value="1"/>
</dbReference>
<dbReference type="GO" id="GO:0000127">
    <property type="term" value="C:transcription factor TFIIIC complex"/>
    <property type="evidence" value="ECO:0007669"/>
    <property type="project" value="TreeGrafter"/>
</dbReference>
<dbReference type="InterPro" id="IPR019775">
    <property type="entry name" value="WD40_repeat_CS"/>
</dbReference>
<feature type="compositionally biased region" description="Basic and acidic residues" evidence="7">
    <location>
        <begin position="168"/>
        <end position="179"/>
    </location>
</feature>
<dbReference type="GO" id="GO:0003677">
    <property type="term" value="F:DNA binding"/>
    <property type="evidence" value="ECO:0007669"/>
    <property type="project" value="InterPro"/>
</dbReference>
<dbReference type="Proteomes" id="UP001153636">
    <property type="component" value="Chromosome 6"/>
</dbReference>
<dbReference type="Gene3D" id="2.130.10.10">
    <property type="entry name" value="YVTN repeat-like/Quinoprotein amine dehydrogenase"/>
    <property type="match status" value="1"/>
</dbReference>
<feature type="region of interest" description="Disordered" evidence="7">
    <location>
        <begin position="1749"/>
        <end position="1892"/>
    </location>
</feature>
<comment type="subcellular location">
    <subcellularLocation>
        <location evidence="1">Nucleus</location>
    </subcellularLocation>
</comment>
<feature type="compositionally biased region" description="Polar residues" evidence="7">
    <location>
        <begin position="1122"/>
        <end position="1140"/>
    </location>
</feature>
<feature type="compositionally biased region" description="Basic and acidic residues" evidence="7">
    <location>
        <begin position="1317"/>
        <end position="1331"/>
    </location>
</feature>
<accession>A0A9P0CYX7</accession>
<keyword evidence="9" id="KW-1185">Reference proteome</keyword>
<feature type="compositionally biased region" description="Low complexity" evidence="7">
    <location>
        <begin position="1679"/>
        <end position="1689"/>
    </location>
</feature>
<keyword evidence="3" id="KW-0677">Repeat</keyword>
<feature type="compositionally biased region" description="Basic and acidic residues" evidence="7">
    <location>
        <begin position="815"/>
        <end position="834"/>
    </location>
</feature>
<proteinExistence type="predicted"/>
<reference evidence="8" key="1">
    <citation type="submission" date="2022-01" db="EMBL/GenBank/DDBJ databases">
        <authorList>
            <person name="King R."/>
        </authorList>
    </citation>
    <scope>NUCLEOTIDE SEQUENCE</scope>
</reference>
<dbReference type="GO" id="GO:0005634">
    <property type="term" value="C:nucleus"/>
    <property type="evidence" value="ECO:0007669"/>
    <property type="project" value="UniProtKB-SubCell"/>
</dbReference>
<evidence type="ECO:0000256" key="6">
    <source>
        <dbReference type="PROSITE-ProRule" id="PRU00221"/>
    </source>
</evidence>
<evidence type="ECO:0000256" key="5">
    <source>
        <dbReference type="ARBA" id="ARBA00023242"/>
    </source>
</evidence>
<feature type="compositionally biased region" description="Polar residues" evidence="7">
    <location>
        <begin position="1294"/>
        <end position="1308"/>
    </location>
</feature>
<dbReference type="SMART" id="SM00320">
    <property type="entry name" value="WD40"/>
    <property type="match status" value="3"/>
</dbReference>
<feature type="compositionally biased region" description="Basic and acidic residues" evidence="7">
    <location>
        <begin position="1348"/>
        <end position="1362"/>
    </location>
</feature>
<feature type="region of interest" description="Disordered" evidence="7">
    <location>
        <begin position="1060"/>
        <end position="1161"/>
    </location>
</feature>
<feature type="compositionally biased region" description="Basic and acidic residues" evidence="7">
    <location>
        <begin position="1085"/>
        <end position="1098"/>
    </location>
</feature>
<feature type="compositionally biased region" description="Polar residues" evidence="7">
    <location>
        <begin position="1403"/>
        <end position="1420"/>
    </location>
</feature>
<evidence type="ECO:0000313" key="8">
    <source>
        <dbReference type="EMBL" id="CAH1111868.1"/>
    </source>
</evidence>
<sequence length="3028" mass="343743">MEENSKHTSDKKVFIITPEELAKLGILDSLTAEIKNKNAEKKIETPTASTSTIKPTHFFKNTTEKILLDLFKQNKVCNKLEDDKVVFKKPRQASNFNEIKDNATITKFPQTMDGEKKIIDNDLSMASSSKSQCAFNISMKNVHNTSNKRKLQSKKVTNKQESMSGHADSNKTTEESSVSERKNIVNLISTSLKDKLKKNISNRGKVSASEIKFNGDFSSKIHSKNRKSVPSFKKSAHVGIHNNMNTTTNPSSSQDLIKSVTNMLQSSINNVDKNIPKINEQFKNKEVTNTIISSDKEATECVREKTKNKIVILENIKILGVHSSGTSELHNKSSLVSRPKTDHNTNLQNQTQTVNQNILQDPLKTEFAVSQISEKPEIITSKISLTQDDNNVNVPCMTESLMKNTAEEKLLLDSARVKSLDVSNNFENIKVSSKRTEDSNNLEPGVLRITTNKRYLTAGTVETVLTDNKLHAPITIVGLPIIKTPLKEMHSKEINSETEELVIKKTSSTYDVDKEKPCDMYVQPSGFLLPKKRGRPRLPSESSGNNDIVVKNVDSVEKTHDLNKSTTEIKIKDMKEIEILKNIKLNKIDSNLVMNTLADTLVKQKSLLYDENLKTFSNLNPGTLLPKKRSRKSSATVINENTNRICEKTNVNDSEKTVDPEIRNHEEFGPIKDNVTKSEREDNVLKDTSSGVERSSFEKIPIIEKKSSSFEVNTNFNLEENLLKKSDKPNINQSGMVQTIATPKKPSVDAVYIPNETDIKLSGSIAETSKHVGQLLHLKNIEKQNIDEDQTISKSVQDDDCFKVVATDQSQLKNNKKDDHKGGSELDQEKTDEQSLLKHNAGESTLTFSNNALVTNTRNLPYIIQDGHEGRKSICDDYKDIEKEKYIPIKKSKRYRIPCRTNTQTHKMVEVNSTEQIPQPQSILSTDLPIKKKLKRPQKKLNLQNNVKNDIITKPDSTIENLDVSTLNLENQSDVYNAGDTSKFEEKNISINTSISNSEPHTNLKRGIKPKSEYVAPPEENIELPMEKSIRGRRHVKINYLELENMFVEDTYLIKQIKKSDEDKAPANTSFNSSDMPKKKRGRPRKSEVTQPKEKMEVTELENVSSKPKDASRSEDEEKNDIATNQESEVNTNVDTQNSTDIDDKKNVSKEKNEINPINSKGSITLKDQTIYTPVSQGNTSADNLFNSLDVTLKKKRGRPRKSEVTQPKEIMEVAGLESVRIKPEDASNNASKAGEKNDVLINQEYEINTNVDTQHSTDIDEKNVVKGKCEIDPINSIRTIIPKDQIISTPVPQDTLADTSFNSSDVTLKTKKGRPLKSEETQSEPKKEVAELESIPSEPKDANSTASKDEEKNDVVIKQESEVNTNVDTQHSTNINKTQNIVKSEIDPINSIGTITPKDKTISTPVPQDNTSADTSFNISDVMPKTKRGRPRKSEVTKEVTELESVTRKPKDASNTPSNAEEKNYANINQECEVNTNVDIQHSTNIDEKQNVVIEKGEIDPINSIGTITPKDQTIYTPVPLDDYLKNKEGDKERSYSTENLVKDPSELDLETEERPLLKRIAGKSTFTSFNDKPLVCDTSNSISDDYTHDESIKNETEIPPFRRRWRISYRKNIKIAKERNKITQQKLEPIDLRNNVEINISSKQNSTIENLVNNSLELDQSEVHNDCDNSIFEEKSNNSLNLSSGNSEPPKKKQKSRKQKSEYVTPPKEVIELPMEQSLRGRRHVRINYFELENRFKEDNNDFITNIKKPDKGNTQGDTLLNSSVTPKKKRGRPRKSELTLPEEKLEVSEGESVVSKSHDDCGTGSKVEEKNDVPVNKESKNNSKSTDIQHIEDANKTSNEANIIKTSSDEPNKNKRGRPRKALQPGAEITLPMDKPETSSTCNQSDQNEDSYHIENEVNIKTLDDEVNSIPSTSFDSPASTVKKRGRPRKDHFKDIELMEIESKRGSRQSVTYSETKNQLDEDSVEEIGFIKKRKRKISSSDQEIIDEPVEKPKYVYTGRYTKLINDVFTAAVSKSDDTEENPNANINFQPRVCGRPKKNTEPAISVDDNGQVTCVPCQIKIPEEEWIDHNENKHSNLSWREGEHVVLLDQPSLLKDKLKPLLKKNGSLTCTKCKQKFMKILPFVSHTEECIGIVVNGNVTCSSCNKSMPKKDWSHHKIRHNNMTWRVGEHPLDLNNETFVLTTLNALYKAKKPLYCEKCGIVKKSVVGLLSHLGQCGNTEQAKIECELCGKKVLPVSLPTHIKLAHETAKKVETTSNYFQVDLEVSQKRRKAATKAMAKIDEFSSDTKETLTHFIINMKFEDNDLLMAFINKELEENNFVKCKISTCEFSSVKILDALSHLKDCSLKLDQRFTCKTCFLTEPTEEDIIDHLQKVHNLEMKQEDPEYVYNDEDNNVHDFFLDDENALERPKKRKRYLRTQPYKDTSNLKLKPRFIHLVSRGKYADSNLFSHAFEYAFEFCEKNYNIKSLFDDLKCDECFWNLIDDEHLEKYMPLYELSCDVVIRKVKGLKSKSIFKDEIGFKKYELFEVEQQDARTTIFCGAPVRCMAWMPTPYESLNQPQILAVATSKHFDEKYNHLKHYSETTVIQFWNFGLLQNGKDITEPKLEFCLGVDNGPVWCMEWCPSGCYNVDGSIVWSRRGLLAVAGHSMPVHIYSIPLLTEDQSGLFYKAKPVLKLQLVKDDTNLKRLLFPTKLSWSKVSGHNHIAVGYSDGTVALYNLNTSSKLLRFIDKSSADVLMPYKILKTHSHYISAISFIPIGQGNRWLLTSSFDKAVHLWDLYTDDKISLKKGKLASDVVWLTQWLSFITGGDESTAVGQAVAVTNSHREYLYDVHTLSYSLSSFTSISTSDWLNAFVHGNENGEIVISLLHQMLYEMGRLRKSNDYRYILGYSKLIDKTLSPEERATVEEEKKKVLKVLPRQRRKLQEASDGNSHYHWYEPYEYEEATAKYGLMFCDTADLYKLSSTYQDTEPVKSNLYPLMAINQVSFNPNQQASLFFATGYQIGFVRVSYLKFLEDDRQIRKSKS</sequence>
<dbReference type="InterPro" id="IPR001680">
    <property type="entry name" value="WD40_rpt"/>
</dbReference>
<feature type="compositionally biased region" description="Basic and acidic residues" evidence="7">
    <location>
        <begin position="1799"/>
        <end position="1838"/>
    </location>
</feature>
<feature type="region of interest" description="Disordered" evidence="7">
    <location>
        <begin position="141"/>
        <end position="179"/>
    </location>
</feature>
<feature type="compositionally biased region" description="Polar residues" evidence="7">
    <location>
        <begin position="327"/>
        <end position="336"/>
    </location>
</feature>
<name>A0A9P0CYX7_9CUCU</name>
<keyword evidence="5" id="KW-0539">Nucleus</keyword>
<keyword evidence="4" id="KW-0804">Transcription</keyword>
<keyword evidence="2 6" id="KW-0853">WD repeat</keyword>
<evidence type="ECO:0000256" key="7">
    <source>
        <dbReference type="SAM" id="MobiDB-lite"/>
    </source>
</evidence>
<feature type="region of interest" description="Disordered" evidence="7">
    <location>
        <begin position="812"/>
        <end position="834"/>
    </location>
</feature>
<evidence type="ECO:0000313" key="9">
    <source>
        <dbReference type="Proteomes" id="UP001153636"/>
    </source>
</evidence>
<evidence type="ECO:0000256" key="1">
    <source>
        <dbReference type="ARBA" id="ARBA00004123"/>
    </source>
</evidence>
<gene>
    <name evidence="8" type="ORF">PSYICH_LOCUS12493</name>
</gene>
<protein>
    <submittedName>
        <fullName evidence="8">Uncharacterized protein</fullName>
    </submittedName>
</protein>
<dbReference type="PANTHER" id="PTHR15052">
    <property type="entry name" value="RNA POLYMERASE III TRANSCRIPTION INITIATION FACTOR COMPLEX SUBUNIT"/>
    <property type="match status" value="1"/>
</dbReference>
<feature type="compositionally biased region" description="Polar residues" evidence="7">
    <location>
        <begin position="1363"/>
        <end position="1379"/>
    </location>
</feature>
<feature type="region of interest" description="Disordered" evidence="7">
    <location>
        <begin position="1393"/>
        <end position="1466"/>
    </location>
</feature>
<dbReference type="GO" id="GO:0006383">
    <property type="term" value="P:transcription by RNA polymerase III"/>
    <property type="evidence" value="ECO:0007669"/>
    <property type="project" value="TreeGrafter"/>
</dbReference>
<evidence type="ECO:0000256" key="4">
    <source>
        <dbReference type="ARBA" id="ARBA00023163"/>
    </source>
</evidence>
<dbReference type="PRINTS" id="PR00929">
    <property type="entry name" value="ATHOOK"/>
</dbReference>
<dbReference type="InterPro" id="IPR036322">
    <property type="entry name" value="WD40_repeat_dom_sf"/>
</dbReference>
<dbReference type="InterPro" id="IPR015943">
    <property type="entry name" value="WD40/YVTN_repeat-like_dom_sf"/>
</dbReference>
<evidence type="ECO:0000256" key="3">
    <source>
        <dbReference type="ARBA" id="ARBA00022737"/>
    </source>
</evidence>
<dbReference type="PANTHER" id="PTHR15052:SF2">
    <property type="entry name" value="GENERAL TRANSCRIPTION FACTOR 3C POLYPEPTIDE 2"/>
    <property type="match status" value="1"/>
</dbReference>
<feature type="compositionally biased region" description="Polar residues" evidence="7">
    <location>
        <begin position="1755"/>
        <end position="1768"/>
    </location>
</feature>